<name>A0ACD3A4K6_9AGAR</name>
<proteinExistence type="predicted"/>
<evidence type="ECO:0000313" key="1">
    <source>
        <dbReference type="EMBL" id="TFK60586.1"/>
    </source>
</evidence>
<keyword evidence="2" id="KW-1185">Reference proteome</keyword>
<organism evidence="1 2">
    <name type="scientific">Pluteus cervinus</name>
    <dbReference type="NCBI Taxonomy" id="181527"/>
    <lineage>
        <taxon>Eukaryota</taxon>
        <taxon>Fungi</taxon>
        <taxon>Dikarya</taxon>
        <taxon>Basidiomycota</taxon>
        <taxon>Agaricomycotina</taxon>
        <taxon>Agaricomycetes</taxon>
        <taxon>Agaricomycetidae</taxon>
        <taxon>Agaricales</taxon>
        <taxon>Pluteineae</taxon>
        <taxon>Pluteaceae</taxon>
        <taxon>Pluteus</taxon>
    </lineage>
</organism>
<protein>
    <submittedName>
        <fullName evidence="1">Uncharacterized protein</fullName>
    </submittedName>
</protein>
<evidence type="ECO:0000313" key="2">
    <source>
        <dbReference type="Proteomes" id="UP000308600"/>
    </source>
</evidence>
<accession>A0ACD3A4K6</accession>
<dbReference type="EMBL" id="ML208756">
    <property type="protein sequence ID" value="TFK60586.1"/>
    <property type="molecule type" value="Genomic_DNA"/>
</dbReference>
<reference evidence="1 2" key="1">
    <citation type="journal article" date="2019" name="Nat. Ecol. Evol.">
        <title>Megaphylogeny resolves global patterns of mushroom evolution.</title>
        <authorList>
            <person name="Varga T."/>
            <person name="Krizsan K."/>
            <person name="Foldi C."/>
            <person name="Dima B."/>
            <person name="Sanchez-Garcia M."/>
            <person name="Sanchez-Ramirez S."/>
            <person name="Szollosi G.J."/>
            <person name="Szarkandi J.G."/>
            <person name="Papp V."/>
            <person name="Albert L."/>
            <person name="Andreopoulos W."/>
            <person name="Angelini C."/>
            <person name="Antonin V."/>
            <person name="Barry K.W."/>
            <person name="Bougher N.L."/>
            <person name="Buchanan P."/>
            <person name="Buyck B."/>
            <person name="Bense V."/>
            <person name="Catcheside P."/>
            <person name="Chovatia M."/>
            <person name="Cooper J."/>
            <person name="Damon W."/>
            <person name="Desjardin D."/>
            <person name="Finy P."/>
            <person name="Geml J."/>
            <person name="Haridas S."/>
            <person name="Hughes K."/>
            <person name="Justo A."/>
            <person name="Karasinski D."/>
            <person name="Kautmanova I."/>
            <person name="Kiss B."/>
            <person name="Kocsube S."/>
            <person name="Kotiranta H."/>
            <person name="LaButti K.M."/>
            <person name="Lechner B.E."/>
            <person name="Liimatainen K."/>
            <person name="Lipzen A."/>
            <person name="Lukacs Z."/>
            <person name="Mihaltcheva S."/>
            <person name="Morgado L.N."/>
            <person name="Niskanen T."/>
            <person name="Noordeloos M.E."/>
            <person name="Ohm R.A."/>
            <person name="Ortiz-Santana B."/>
            <person name="Ovrebo C."/>
            <person name="Racz N."/>
            <person name="Riley R."/>
            <person name="Savchenko A."/>
            <person name="Shiryaev A."/>
            <person name="Soop K."/>
            <person name="Spirin V."/>
            <person name="Szebenyi C."/>
            <person name="Tomsovsky M."/>
            <person name="Tulloss R.E."/>
            <person name="Uehling J."/>
            <person name="Grigoriev I.V."/>
            <person name="Vagvolgyi C."/>
            <person name="Papp T."/>
            <person name="Martin F.M."/>
            <person name="Miettinen O."/>
            <person name="Hibbett D.S."/>
            <person name="Nagy L.G."/>
        </authorList>
    </citation>
    <scope>NUCLEOTIDE SEQUENCE [LARGE SCALE GENOMIC DNA]</scope>
    <source>
        <strain evidence="1 2">NL-1719</strain>
    </source>
</reference>
<dbReference type="Proteomes" id="UP000308600">
    <property type="component" value="Unassembled WGS sequence"/>
</dbReference>
<sequence length="494" mass="56014">MTWAKTQTQGGTSRAVNMVKVLWLIPCGLMVRDAFDAAHSWAISALSEDVLTSLFSFLSRSPITISHVCSSWRNIVIASPSCWTTLSRGHSLQKAPVIEKLSAFLERSGTLPLTIDLQIGSYRVDEELCQEIMELMEPHAPRWRYFYFYTNNPECLCIAFFTLQRLSEDVPILEHLSVNASPNIHHSQLGWMMADNRLTSTVLPDESNILEDGAPSLRGFRTFGVASQFFLPPLSSITTLILRDPTPVAFTPLRLRQILKLRKLECLYIGGWFFAKQNLDQQMFRFMLKHKKPIVMKRLRHLNISGVNGPDSLLPILFSQIGGAPELQSIMLVDQVIPINLTEFATTSFPTVVQLKLIRCRLQRDDDGSGSCAPFLSMFPNTKYLSISTGDVPTDIMPYLTTSPPQSEVPVLPSLRMFTCPRPSRVDLDGLSEYRDCWREGLLPDPRLKLLRQTEEAEGWLEKGWFHDLRWPPNPGCWDEDLCTRGEEYFGGDI</sequence>
<gene>
    <name evidence="1" type="ORF">BDN72DRAFT_904842</name>
</gene>